<proteinExistence type="predicted"/>
<sequence length="61" mass="6525">MVVISRPTTPATGVTQARTTLPSTSTEQAPHWARPQPYLVPVMPRLSRITHNNGVSASAST</sequence>
<reference evidence="2 3" key="1">
    <citation type="submission" date="2015-05" db="EMBL/GenBank/DDBJ databases">
        <title>A genomic and transcriptomic approach to investigate the blue pigment phenotype in Pseudomonas fluorescens.</title>
        <authorList>
            <person name="Andreani N.A."/>
            <person name="Cardazzo B."/>
        </authorList>
    </citation>
    <scope>NUCLEOTIDE SEQUENCE [LARGE SCALE GENOMIC DNA]</scope>
    <source>
        <strain evidence="2 3">Ps_22</strain>
    </source>
</reference>
<evidence type="ECO:0000256" key="1">
    <source>
        <dbReference type="SAM" id="MobiDB-lite"/>
    </source>
</evidence>
<dbReference type="PATRIC" id="fig|294.194.peg.679"/>
<dbReference type="AlphaFoldDB" id="A0A109LLP9"/>
<dbReference type="Proteomes" id="UP000061348">
    <property type="component" value="Unassembled WGS sequence"/>
</dbReference>
<feature type="compositionally biased region" description="Polar residues" evidence="1">
    <location>
        <begin position="1"/>
        <end position="28"/>
    </location>
</feature>
<name>A0A109LLP9_PSEFL</name>
<gene>
    <name evidence="2" type="ORF">PFLmoz3_00607</name>
</gene>
<comment type="caution">
    <text evidence="2">The sequence shown here is derived from an EMBL/GenBank/DDBJ whole genome shotgun (WGS) entry which is preliminary data.</text>
</comment>
<protein>
    <submittedName>
        <fullName evidence="2">Uncharacterized protein</fullName>
    </submittedName>
</protein>
<accession>A0A109LLP9</accession>
<organism evidence="2 3">
    <name type="scientific">Pseudomonas fluorescens</name>
    <dbReference type="NCBI Taxonomy" id="294"/>
    <lineage>
        <taxon>Bacteria</taxon>
        <taxon>Pseudomonadati</taxon>
        <taxon>Pseudomonadota</taxon>
        <taxon>Gammaproteobacteria</taxon>
        <taxon>Pseudomonadales</taxon>
        <taxon>Pseudomonadaceae</taxon>
        <taxon>Pseudomonas</taxon>
    </lineage>
</organism>
<evidence type="ECO:0000313" key="2">
    <source>
        <dbReference type="EMBL" id="KWV89770.1"/>
    </source>
</evidence>
<evidence type="ECO:0000313" key="3">
    <source>
        <dbReference type="Proteomes" id="UP000061348"/>
    </source>
</evidence>
<feature type="region of interest" description="Disordered" evidence="1">
    <location>
        <begin position="1"/>
        <end position="33"/>
    </location>
</feature>
<dbReference type="EMBL" id="LCYA01000018">
    <property type="protein sequence ID" value="KWV89770.1"/>
    <property type="molecule type" value="Genomic_DNA"/>
</dbReference>